<dbReference type="GO" id="GO:0005739">
    <property type="term" value="C:mitochondrion"/>
    <property type="evidence" value="ECO:0007669"/>
    <property type="project" value="TreeGrafter"/>
</dbReference>
<dbReference type="STRING" id="35608.A0A2U1QFL8"/>
<keyword evidence="1" id="KW-0436">Ligase</keyword>
<evidence type="ECO:0000313" key="2">
    <source>
        <dbReference type="Proteomes" id="UP000245207"/>
    </source>
</evidence>
<dbReference type="AlphaFoldDB" id="A0A2U1QFL8"/>
<dbReference type="EMBL" id="PKPP01000159">
    <property type="protein sequence ID" value="PWA96792.1"/>
    <property type="molecule type" value="Genomic_DNA"/>
</dbReference>
<dbReference type="PANTHER" id="PTHR42765:SF1">
    <property type="entry name" value="ISOLEUCINE--TRNA LIGASE, MITOCHONDRIAL"/>
    <property type="match status" value="1"/>
</dbReference>
<dbReference type="GO" id="GO:0006428">
    <property type="term" value="P:isoleucyl-tRNA aminoacylation"/>
    <property type="evidence" value="ECO:0007669"/>
    <property type="project" value="TreeGrafter"/>
</dbReference>
<keyword evidence="1" id="KW-0030">Aminoacyl-tRNA synthetase</keyword>
<organism evidence="1 2">
    <name type="scientific">Artemisia annua</name>
    <name type="common">Sweet wormwood</name>
    <dbReference type="NCBI Taxonomy" id="35608"/>
    <lineage>
        <taxon>Eukaryota</taxon>
        <taxon>Viridiplantae</taxon>
        <taxon>Streptophyta</taxon>
        <taxon>Embryophyta</taxon>
        <taxon>Tracheophyta</taxon>
        <taxon>Spermatophyta</taxon>
        <taxon>Magnoliopsida</taxon>
        <taxon>eudicotyledons</taxon>
        <taxon>Gunneridae</taxon>
        <taxon>Pentapetalae</taxon>
        <taxon>asterids</taxon>
        <taxon>campanulids</taxon>
        <taxon>Asterales</taxon>
        <taxon>Asteraceae</taxon>
        <taxon>Asteroideae</taxon>
        <taxon>Anthemideae</taxon>
        <taxon>Artemisiinae</taxon>
        <taxon>Artemisia</taxon>
    </lineage>
</organism>
<protein>
    <submittedName>
        <fullName evidence="1">tRNA synthetase class I (I, L, M and V) family protein</fullName>
    </submittedName>
</protein>
<dbReference type="OrthoDB" id="65596at2759"/>
<dbReference type="Proteomes" id="UP000245207">
    <property type="component" value="Unassembled WGS sequence"/>
</dbReference>
<keyword evidence="2" id="KW-1185">Reference proteome</keyword>
<dbReference type="PANTHER" id="PTHR42765">
    <property type="entry name" value="SOLEUCYL-TRNA SYNTHETASE"/>
    <property type="match status" value="1"/>
</dbReference>
<gene>
    <name evidence="1" type="ORF">CTI12_AA035820</name>
</gene>
<reference evidence="1 2" key="1">
    <citation type="journal article" date="2018" name="Mol. Plant">
        <title>The genome of Artemisia annua provides insight into the evolution of Asteraceae family and artemisinin biosynthesis.</title>
        <authorList>
            <person name="Shen Q."/>
            <person name="Zhang L."/>
            <person name="Liao Z."/>
            <person name="Wang S."/>
            <person name="Yan T."/>
            <person name="Shi P."/>
            <person name="Liu M."/>
            <person name="Fu X."/>
            <person name="Pan Q."/>
            <person name="Wang Y."/>
            <person name="Lv Z."/>
            <person name="Lu X."/>
            <person name="Zhang F."/>
            <person name="Jiang W."/>
            <person name="Ma Y."/>
            <person name="Chen M."/>
            <person name="Hao X."/>
            <person name="Li L."/>
            <person name="Tang Y."/>
            <person name="Lv G."/>
            <person name="Zhou Y."/>
            <person name="Sun X."/>
            <person name="Brodelius P.E."/>
            <person name="Rose J.K.C."/>
            <person name="Tang K."/>
        </authorList>
    </citation>
    <scope>NUCLEOTIDE SEQUENCE [LARGE SCALE GENOMIC DNA]</scope>
    <source>
        <strain evidence="2">cv. Huhao1</strain>
        <tissue evidence="1">Leaf</tissue>
    </source>
</reference>
<comment type="caution">
    <text evidence="1">The sequence shown here is derived from an EMBL/GenBank/DDBJ whole genome shotgun (WGS) entry which is preliminary data.</text>
</comment>
<dbReference type="Gene3D" id="3.30.2320.20">
    <property type="entry name" value="Class I aminoacyl-tRNA synthetases (RS)"/>
    <property type="match status" value="1"/>
</dbReference>
<dbReference type="GO" id="GO:0004822">
    <property type="term" value="F:isoleucine-tRNA ligase activity"/>
    <property type="evidence" value="ECO:0007669"/>
    <property type="project" value="TreeGrafter"/>
</dbReference>
<sequence length="371" mass="41001">MSIEPLDYTTKKHLYLLFCQGFLANNDNGQLVTITIGFGLSNKVLGLSDAATGVGTSRIHTQGNNYKLLTLGNIYTIGQKLWNNWSLGGLSTAIRDSYTAGIDVASAASGYDSYGGSTAVPRSYQVSQPAGPVGSYDDILNAHFKDTSHLLSLQQQQQQTVACRIIFRTTPQWFASVEGFRKATMNAINQVVWTPYKVHIYINAFETAHTGKLIGSSLEANVCLHNSDDSLAQRLKNMCEVRLDANSLNRTFMISQVLQDGWVRRVGSRVTTQQVPVETSHIGCAPGNFFGSIIFKTILKIIAATVAGYPTIYSEAFLREPNEEYCFWILNIEKWERIRVVYSEGVPVQVFNGNWHRTVVGGTLHKPFVGG</sequence>
<dbReference type="Gene3D" id="3.90.70.80">
    <property type="match status" value="1"/>
</dbReference>
<evidence type="ECO:0000313" key="1">
    <source>
        <dbReference type="EMBL" id="PWA96792.1"/>
    </source>
</evidence>
<proteinExistence type="predicted"/>
<name>A0A2U1QFL8_ARTAN</name>
<dbReference type="GO" id="GO:0032543">
    <property type="term" value="P:mitochondrial translation"/>
    <property type="evidence" value="ECO:0007669"/>
    <property type="project" value="TreeGrafter"/>
</dbReference>
<accession>A0A2U1QFL8</accession>
<dbReference type="InterPro" id="IPR050081">
    <property type="entry name" value="Ile-tRNA_ligase"/>
</dbReference>